<protein>
    <recommendedName>
        <fullName evidence="15">Formamidopyrimidine-DNA glycosylase</fullName>
        <shortName evidence="15">Fapy-DNA glycosylase</shortName>
        <ecNumber evidence="15">3.2.2.23</ecNumber>
    </recommendedName>
    <alternativeName>
        <fullName evidence="15">DNA-(apurinic or apyrimidinic site) lyase MutM</fullName>
        <shortName evidence="15">AP lyase MutM</shortName>
        <ecNumber evidence="15">4.2.99.18</ecNumber>
    </alternativeName>
</protein>
<evidence type="ECO:0000256" key="11">
    <source>
        <dbReference type="ARBA" id="ARBA00023239"/>
    </source>
</evidence>
<comment type="catalytic activity">
    <reaction evidence="14 15">
        <text>2'-deoxyribonucleotide-(2'-deoxyribose 5'-phosphate)-2'-deoxyribonucleotide-DNA = a 3'-end 2'-deoxyribonucleotide-(2,3-dehydro-2,3-deoxyribose 5'-phosphate)-DNA + a 5'-end 5'-phospho-2'-deoxyribonucleoside-DNA + H(+)</text>
        <dbReference type="Rhea" id="RHEA:66592"/>
        <dbReference type="Rhea" id="RHEA-COMP:13180"/>
        <dbReference type="Rhea" id="RHEA-COMP:16897"/>
        <dbReference type="Rhea" id="RHEA-COMP:17067"/>
        <dbReference type="ChEBI" id="CHEBI:15378"/>
        <dbReference type="ChEBI" id="CHEBI:136412"/>
        <dbReference type="ChEBI" id="CHEBI:157695"/>
        <dbReference type="ChEBI" id="CHEBI:167181"/>
        <dbReference type="EC" id="4.2.99.18"/>
    </reaction>
</comment>
<dbReference type="EMBL" id="NCEQ01000014">
    <property type="protein sequence ID" value="OYX55412.1"/>
    <property type="molecule type" value="Genomic_DNA"/>
</dbReference>
<feature type="binding site" evidence="15">
    <location>
        <position position="122"/>
    </location>
    <ligand>
        <name>DNA</name>
        <dbReference type="ChEBI" id="CHEBI:16991"/>
    </ligand>
</feature>
<dbReference type="Gene3D" id="1.10.8.50">
    <property type="match status" value="1"/>
</dbReference>
<keyword evidence="10 15" id="KW-0234">DNA repair</keyword>
<dbReference type="GO" id="GO:0006284">
    <property type="term" value="P:base-excision repair"/>
    <property type="evidence" value="ECO:0007669"/>
    <property type="project" value="InterPro"/>
</dbReference>
<dbReference type="InterPro" id="IPR012319">
    <property type="entry name" value="FPG_cat"/>
</dbReference>
<dbReference type="CDD" id="cd08966">
    <property type="entry name" value="EcFpg-like_N"/>
    <property type="match status" value="1"/>
</dbReference>
<reference evidence="18 19" key="1">
    <citation type="submission" date="2017-03" db="EMBL/GenBank/DDBJ databases">
        <title>Lifting the veil on microbial sulfur biogeochemistry in mining wastewaters.</title>
        <authorList>
            <person name="Kantor R.S."/>
            <person name="Colenbrander Nelson T."/>
            <person name="Marshall S."/>
            <person name="Bennett D."/>
            <person name="Apte S."/>
            <person name="Camacho D."/>
            <person name="Thomas B.C."/>
            <person name="Warren L.A."/>
            <person name="Banfield J.F."/>
        </authorList>
    </citation>
    <scope>NUCLEOTIDE SEQUENCE [LARGE SCALE GENOMIC DNA]</scope>
    <source>
        <strain evidence="18">32-68-21</strain>
    </source>
</reference>
<dbReference type="EC" id="3.2.2.23" evidence="15"/>
<feature type="domain" description="Formamidopyrimidine-DNA glycosylase catalytic" evidence="17">
    <location>
        <begin position="2"/>
        <end position="125"/>
    </location>
</feature>
<feature type="binding site" evidence="15">
    <location>
        <position position="100"/>
    </location>
    <ligand>
        <name>DNA</name>
        <dbReference type="ChEBI" id="CHEBI:16991"/>
    </ligand>
</feature>
<evidence type="ECO:0000256" key="9">
    <source>
        <dbReference type="ARBA" id="ARBA00023125"/>
    </source>
</evidence>
<keyword evidence="8 15" id="KW-0862">Zinc</keyword>
<evidence type="ECO:0000259" key="17">
    <source>
        <dbReference type="PROSITE" id="PS51068"/>
    </source>
</evidence>
<evidence type="ECO:0000256" key="4">
    <source>
        <dbReference type="ARBA" id="ARBA00022723"/>
    </source>
</evidence>
<dbReference type="InterPro" id="IPR015886">
    <property type="entry name" value="H2TH_FPG"/>
</dbReference>
<evidence type="ECO:0000256" key="10">
    <source>
        <dbReference type="ARBA" id="ARBA00023204"/>
    </source>
</evidence>
<dbReference type="InterPro" id="IPR020629">
    <property type="entry name" value="FPG_Glyclase"/>
</dbReference>
<dbReference type="PROSITE" id="PS51066">
    <property type="entry name" value="ZF_FPG_2"/>
    <property type="match status" value="1"/>
</dbReference>
<evidence type="ECO:0000313" key="19">
    <source>
        <dbReference type="Proteomes" id="UP000216147"/>
    </source>
</evidence>
<gene>
    <name evidence="15" type="primary">mutM</name>
    <name evidence="15" type="synonym">fpg</name>
    <name evidence="18" type="ORF">B7Y86_13900</name>
</gene>
<dbReference type="PROSITE" id="PS51068">
    <property type="entry name" value="FPG_CAT"/>
    <property type="match status" value="1"/>
</dbReference>
<comment type="catalytic activity">
    <reaction evidence="1 15">
        <text>Hydrolysis of DNA containing ring-opened 7-methylguanine residues, releasing 2,6-diamino-4-hydroxy-5-(N-methyl)formamidopyrimidine.</text>
        <dbReference type="EC" id="3.2.2.23"/>
    </reaction>
</comment>
<comment type="function">
    <text evidence="15">Involved in base excision repair of DNA damaged by oxidation or by mutagenic agents. Acts as DNA glycosylase that recognizes and removes damaged bases. Has a preference for oxidized purines, such as 7,8-dihydro-8-oxoguanine (8-oxoG). Has AP (apurinic/apyrimidinic) lyase activity and introduces nicks in the DNA strand. Cleaves the DNA backbone by beta-delta elimination to generate a single-strand break at the site of the removed base with both 3'- and 5'-phosphates.</text>
</comment>
<feature type="active site" description="Schiff-base intermediate with DNA" evidence="15">
    <location>
        <position position="2"/>
    </location>
</feature>
<dbReference type="NCBIfam" id="TIGR00577">
    <property type="entry name" value="fpg"/>
    <property type="match status" value="1"/>
</dbReference>
<dbReference type="InterPro" id="IPR010979">
    <property type="entry name" value="Ribosomal_uS13-like_H2TH"/>
</dbReference>
<evidence type="ECO:0000256" key="15">
    <source>
        <dbReference type="HAMAP-Rule" id="MF_00103"/>
    </source>
</evidence>
<keyword evidence="12 15" id="KW-0511">Multifunctional enzyme</keyword>
<dbReference type="FunFam" id="1.10.8.50:FF:000003">
    <property type="entry name" value="Formamidopyrimidine-DNA glycosylase"/>
    <property type="match status" value="1"/>
</dbReference>
<keyword evidence="9 15" id="KW-0238">DNA-binding</keyword>
<evidence type="ECO:0000256" key="13">
    <source>
        <dbReference type="ARBA" id="ARBA00023295"/>
    </source>
</evidence>
<comment type="cofactor">
    <cofactor evidence="15">
        <name>Zn(2+)</name>
        <dbReference type="ChEBI" id="CHEBI:29105"/>
    </cofactor>
    <text evidence="15">Binds 1 zinc ion per subunit.</text>
</comment>
<dbReference type="SUPFAM" id="SSF57716">
    <property type="entry name" value="Glucocorticoid receptor-like (DNA-binding domain)"/>
    <property type="match status" value="1"/>
</dbReference>
<dbReference type="PANTHER" id="PTHR22993">
    <property type="entry name" value="FORMAMIDOPYRIMIDINE-DNA GLYCOSYLASE"/>
    <property type="match status" value="1"/>
</dbReference>
<name>A0A258HGE8_9CAUL</name>
<dbReference type="SMART" id="SM01232">
    <property type="entry name" value="H2TH"/>
    <property type="match status" value="1"/>
</dbReference>
<evidence type="ECO:0000256" key="1">
    <source>
        <dbReference type="ARBA" id="ARBA00001668"/>
    </source>
</evidence>
<dbReference type="EC" id="4.2.99.18" evidence="15"/>
<proteinExistence type="inferred from homology"/>
<evidence type="ECO:0000313" key="18">
    <source>
        <dbReference type="EMBL" id="OYX55412.1"/>
    </source>
</evidence>
<evidence type="ECO:0000256" key="5">
    <source>
        <dbReference type="ARBA" id="ARBA00022763"/>
    </source>
</evidence>
<dbReference type="GO" id="GO:0034039">
    <property type="term" value="F:8-oxo-7,8-dihydroguanine DNA N-glycosylase activity"/>
    <property type="evidence" value="ECO:0007669"/>
    <property type="project" value="TreeGrafter"/>
</dbReference>
<keyword evidence="6 15" id="KW-0863">Zinc-finger</keyword>
<feature type="active site" description="Proton donor; for delta-elimination activity" evidence="15">
    <location>
        <position position="281"/>
    </location>
</feature>
<dbReference type="Gene3D" id="3.20.190.10">
    <property type="entry name" value="MutM-like, N-terminal"/>
    <property type="match status" value="1"/>
</dbReference>
<sequence length="292" mass="32213">MPELPEVETVRRGLEPVIVGARLTRLRQNRPDLRFPFPERFVERLEGASVERIDRRAKYLLAALSTGETWVTHLGMTGRFTVDGEQLGEFEESAPIAGKHEHMSFCALKEGRVTRVGFADARRFGFMGLIQTAQVETHPWFVSMGPEPLGNGFSAAHLAEVFDGKKQSIKVSLLDQRNVAGLGNIYVCEALYRARISPLIAAGKISKPRLETLTAVIRDVLNDAIAAGGSTLKDFANAEGGQGYFQHRFDVYGREGKPCLGKPCLGEGCTDVVKRVVQGGRSTFYCPSCQRR</sequence>
<feature type="active site" description="Proton donor" evidence="15">
    <location>
        <position position="3"/>
    </location>
</feature>
<dbReference type="SUPFAM" id="SSF81624">
    <property type="entry name" value="N-terminal domain of MutM-like DNA repair proteins"/>
    <property type="match status" value="1"/>
</dbReference>
<evidence type="ECO:0000256" key="8">
    <source>
        <dbReference type="ARBA" id="ARBA00022833"/>
    </source>
</evidence>
<dbReference type="SUPFAM" id="SSF46946">
    <property type="entry name" value="S13-like H2TH domain"/>
    <property type="match status" value="1"/>
</dbReference>
<dbReference type="GO" id="GO:0003684">
    <property type="term" value="F:damaged DNA binding"/>
    <property type="evidence" value="ECO:0007669"/>
    <property type="project" value="InterPro"/>
</dbReference>
<feature type="domain" description="FPG-type" evidence="16">
    <location>
        <begin position="250"/>
        <end position="291"/>
    </location>
</feature>
<accession>A0A258HGE8</accession>
<keyword evidence="4 15" id="KW-0479">Metal-binding</keyword>
<evidence type="ECO:0000256" key="6">
    <source>
        <dbReference type="ARBA" id="ARBA00022771"/>
    </source>
</evidence>
<dbReference type="SMART" id="SM00898">
    <property type="entry name" value="Fapy_DNA_glyco"/>
    <property type="match status" value="1"/>
</dbReference>
<dbReference type="PANTHER" id="PTHR22993:SF9">
    <property type="entry name" value="FORMAMIDOPYRIMIDINE-DNA GLYCOSYLASE"/>
    <property type="match status" value="1"/>
</dbReference>
<dbReference type="HAMAP" id="MF_00103">
    <property type="entry name" value="Fapy_DNA_glycosyl"/>
    <property type="match status" value="1"/>
</dbReference>
<dbReference type="Pfam" id="PF06831">
    <property type="entry name" value="H2TH"/>
    <property type="match status" value="1"/>
</dbReference>
<dbReference type="GO" id="GO:0140078">
    <property type="term" value="F:class I DNA-(apurinic or apyrimidinic site) endonuclease activity"/>
    <property type="evidence" value="ECO:0007669"/>
    <property type="project" value="UniProtKB-EC"/>
</dbReference>
<dbReference type="NCBIfam" id="NF002211">
    <property type="entry name" value="PRK01103.1"/>
    <property type="match status" value="1"/>
</dbReference>
<evidence type="ECO:0000256" key="3">
    <source>
        <dbReference type="ARBA" id="ARBA00011245"/>
    </source>
</evidence>
<dbReference type="AlphaFoldDB" id="A0A258HGE8"/>
<keyword evidence="5 15" id="KW-0227">DNA damage</keyword>
<evidence type="ECO:0000256" key="12">
    <source>
        <dbReference type="ARBA" id="ARBA00023268"/>
    </source>
</evidence>
<comment type="caution">
    <text evidence="18">The sequence shown here is derived from an EMBL/GenBank/DDBJ whole genome shotgun (WGS) entry which is preliminary data.</text>
</comment>
<comment type="similarity">
    <text evidence="2 15">Belongs to the FPG family.</text>
</comment>
<dbReference type="InterPro" id="IPR010663">
    <property type="entry name" value="Znf_FPG/IleRS"/>
</dbReference>
<evidence type="ECO:0000259" key="16">
    <source>
        <dbReference type="PROSITE" id="PS51066"/>
    </source>
</evidence>
<dbReference type="Pfam" id="PF01149">
    <property type="entry name" value="Fapy_DNA_glyco"/>
    <property type="match status" value="1"/>
</dbReference>
<dbReference type="Proteomes" id="UP000216147">
    <property type="component" value="Unassembled WGS sequence"/>
</dbReference>
<feature type="binding site" evidence="15">
    <location>
        <position position="165"/>
    </location>
    <ligand>
        <name>DNA</name>
        <dbReference type="ChEBI" id="CHEBI:16991"/>
    </ligand>
</feature>
<keyword evidence="11 15" id="KW-0456">Lyase</keyword>
<dbReference type="InterPro" id="IPR035937">
    <property type="entry name" value="FPG_N"/>
</dbReference>
<feature type="active site" description="Proton donor; for beta-elimination activity" evidence="15">
    <location>
        <position position="58"/>
    </location>
</feature>
<evidence type="ECO:0000256" key="7">
    <source>
        <dbReference type="ARBA" id="ARBA00022801"/>
    </source>
</evidence>
<evidence type="ECO:0000256" key="2">
    <source>
        <dbReference type="ARBA" id="ARBA00009409"/>
    </source>
</evidence>
<keyword evidence="13 15" id="KW-0326">Glycosidase</keyword>
<keyword evidence="7 15" id="KW-0378">Hydrolase</keyword>
<dbReference type="Pfam" id="PF06827">
    <property type="entry name" value="zf-FPG_IleRS"/>
    <property type="match status" value="1"/>
</dbReference>
<organism evidence="18 19">
    <name type="scientific">Brevundimonas subvibrioides</name>
    <dbReference type="NCBI Taxonomy" id="74313"/>
    <lineage>
        <taxon>Bacteria</taxon>
        <taxon>Pseudomonadati</taxon>
        <taxon>Pseudomonadota</taxon>
        <taxon>Alphaproteobacteria</taxon>
        <taxon>Caulobacterales</taxon>
        <taxon>Caulobacteraceae</taxon>
        <taxon>Brevundimonas</taxon>
    </lineage>
</organism>
<dbReference type="InterPro" id="IPR000214">
    <property type="entry name" value="Znf_DNA_glyclase/AP_lyase"/>
</dbReference>
<comment type="subunit">
    <text evidence="3 15">Monomer.</text>
</comment>
<evidence type="ECO:0000256" key="14">
    <source>
        <dbReference type="ARBA" id="ARBA00044632"/>
    </source>
</evidence>
<dbReference type="GO" id="GO:0008270">
    <property type="term" value="F:zinc ion binding"/>
    <property type="evidence" value="ECO:0007669"/>
    <property type="project" value="UniProtKB-UniRule"/>
</dbReference>